<proteinExistence type="predicted"/>
<dbReference type="EMBL" id="CP143785">
    <property type="protein sequence ID" value="WVN86531.1"/>
    <property type="molecule type" value="Genomic_DNA"/>
</dbReference>
<dbReference type="RefSeq" id="XP_066067231.1">
    <property type="nucleotide sequence ID" value="XM_066211134.1"/>
</dbReference>
<sequence>MTCPIAREDISSILTFLNLPSSESGTLPLPPFQFLQTYLSQLPPSLLQHFVFISPKERTRIKQIKRRRLLQSTMKPRFLTAGEGRLRWPLLWERLGGDPYLATSFSAEDEAAWANLSFMSGTPGDQQVRKLGGFLRLMEEEREAEDVRAAKRMERALETVGEEFEEESDDENEEQTEQQRPVIADDQERVEIIFEKQLLELFLDGLDTIDYSPIDFVDPAEGDPIALRDAQDKYFDEEEPSRTPGGTIQGQEGVECNGSCVREDDDIILQNGQGNYDY</sequence>
<dbReference type="OrthoDB" id="3345311at2759"/>
<gene>
    <name evidence="2" type="ORF">L203_101696</name>
</gene>
<reference evidence="2" key="3">
    <citation type="submission" date="2024-01" db="EMBL/GenBank/DDBJ databases">
        <authorList>
            <person name="Coelho M.A."/>
            <person name="David-Palma M."/>
            <person name="Shea T."/>
            <person name="Sun S."/>
            <person name="Cuomo C.A."/>
            <person name="Heitman J."/>
        </authorList>
    </citation>
    <scope>NUCLEOTIDE SEQUENCE</scope>
    <source>
        <strain evidence="2">CBS 7841</strain>
    </source>
</reference>
<feature type="compositionally biased region" description="Acidic residues" evidence="1">
    <location>
        <begin position="160"/>
        <end position="176"/>
    </location>
</feature>
<dbReference type="Pfam" id="PF09747">
    <property type="entry name" value="CCD97-like_C"/>
    <property type="match status" value="1"/>
</dbReference>
<dbReference type="PANTHER" id="PTHR31840:SF1">
    <property type="entry name" value="COILED-COIL DOMAIN-CONTAINING PROTEIN 97"/>
    <property type="match status" value="1"/>
</dbReference>
<accession>A0A1E3HRV0</accession>
<reference evidence="2" key="2">
    <citation type="journal article" date="2022" name="Elife">
        <title>Obligate sexual reproduction of a homothallic fungus closely related to the Cryptococcus pathogenic species complex.</title>
        <authorList>
            <person name="Passer A.R."/>
            <person name="Clancey S.A."/>
            <person name="Shea T."/>
            <person name="David-Palma M."/>
            <person name="Averette A.F."/>
            <person name="Boekhout T."/>
            <person name="Porcel B.M."/>
            <person name="Nowrousian M."/>
            <person name="Cuomo C.A."/>
            <person name="Sun S."/>
            <person name="Heitman J."/>
            <person name="Coelho M.A."/>
        </authorList>
    </citation>
    <scope>NUCLEOTIDE SEQUENCE</scope>
    <source>
        <strain evidence="2">CBS 7841</strain>
    </source>
</reference>
<name>A0A1E3HRV0_9TREE</name>
<evidence type="ECO:0000313" key="2">
    <source>
        <dbReference type="EMBL" id="WVN86531.1"/>
    </source>
</evidence>
<keyword evidence="3" id="KW-1185">Reference proteome</keyword>
<dbReference type="InterPro" id="IPR040233">
    <property type="entry name" value="CCD97-like_C"/>
</dbReference>
<dbReference type="AlphaFoldDB" id="A0A1E3HRV0"/>
<reference evidence="2" key="1">
    <citation type="submission" date="2016-06" db="EMBL/GenBank/DDBJ databases">
        <authorList>
            <person name="Cuomo C."/>
            <person name="Litvintseva A."/>
            <person name="Heitman J."/>
            <person name="Chen Y."/>
            <person name="Sun S."/>
            <person name="Springer D."/>
            <person name="Dromer F."/>
            <person name="Young S."/>
            <person name="Zeng Q."/>
            <person name="Chapman S."/>
            <person name="Gujja S."/>
            <person name="Saif S."/>
            <person name="Birren B."/>
        </authorList>
    </citation>
    <scope>NUCLEOTIDE SEQUENCE</scope>
    <source>
        <strain evidence="2">CBS 7841</strain>
    </source>
</reference>
<feature type="region of interest" description="Disordered" evidence="1">
    <location>
        <begin position="160"/>
        <end position="184"/>
    </location>
</feature>
<dbReference type="PANTHER" id="PTHR31840">
    <property type="entry name" value="COILED-COIL DOMAIN-CONTAINING PROTEIN 97"/>
    <property type="match status" value="1"/>
</dbReference>
<dbReference type="KEGG" id="cdep:91085909"/>
<evidence type="ECO:0000313" key="3">
    <source>
        <dbReference type="Proteomes" id="UP000094043"/>
    </source>
</evidence>
<dbReference type="InterPro" id="IPR018613">
    <property type="entry name" value="Ccdc97-like"/>
</dbReference>
<dbReference type="Proteomes" id="UP000094043">
    <property type="component" value="Chromosome 2"/>
</dbReference>
<evidence type="ECO:0000256" key="1">
    <source>
        <dbReference type="SAM" id="MobiDB-lite"/>
    </source>
</evidence>
<organism evidence="2 3">
    <name type="scientific">Cryptococcus depauperatus CBS 7841</name>
    <dbReference type="NCBI Taxonomy" id="1295531"/>
    <lineage>
        <taxon>Eukaryota</taxon>
        <taxon>Fungi</taxon>
        <taxon>Dikarya</taxon>
        <taxon>Basidiomycota</taxon>
        <taxon>Agaricomycotina</taxon>
        <taxon>Tremellomycetes</taxon>
        <taxon>Tremellales</taxon>
        <taxon>Cryptococcaceae</taxon>
        <taxon>Cryptococcus</taxon>
    </lineage>
</organism>
<protein>
    <submittedName>
        <fullName evidence="2">Uncharacterized protein</fullName>
    </submittedName>
</protein>
<dbReference type="GeneID" id="91085909"/>
<dbReference type="VEuPathDB" id="FungiDB:L203_06253"/>